<dbReference type="PANTHER" id="PTHR43289:SF6">
    <property type="entry name" value="SERINE_THREONINE-PROTEIN KINASE NEKL-3"/>
    <property type="match status" value="1"/>
</dbReference>
<dbReference type="SUPFAM" id="SSF56112">
    <property type="entry name" value="Protein kinase-like (PK-like)"/>
    <property type="match status" value="1"/>
</dbReference>
<dbReference type="GO" id="GO:0005524">
    <property type="term" value="F:ATP binding"/>
    <property type="evidence" value="ECO:0007669"/>
    <property type="project" value="UniProtKB-UniRule"/>
</dbReference>
<dbReference type="SUPFAM" id="SSF50998">
    <property type="entry name" value="Quinoprotein alcohol dehydrogenase-like"/>
    <property type="match status" value="1"/>
</dbReference>
<dbReference type="PROSITE" id="PS50011">
    <property type="entry name" value="PROTEIN_KINASE_DOM"/>
    <property type="match status" value="1"/>
</dbReference>
<feature type="domain" description="Protein kinase" evidence="9">
    <location>
        <begin position="46"/>
        <end position="334"/>
    </location>
</feature>
<feature type="repeat" description="WD" evidence="7">
    <location>
        <begin position="901"/>
        <end position="942"/>
    </location>
</feature>
<dbReference type="Pfam" id="PF00400">
    <property type="entry name" value="WD40"/>
    <property type="match status" value="3"/>
</dbReference>
<dbReference type="InterPro" id="IPR001680">
    <property type="entry name" value="WD40_rpt"/>
</dbReference>
<dbReference type="InterPro" id="IPR011009">
    <property type="entry name" value="Kinase-like_dom_sf"/>
</dbReference>
<reference evidence="10 11" key="1">
    <citation type="submission" date="2015-03" db="EMBL/GenBank/DDBJ databases">
        <title>Genome assembly of Sandaracinus amylolyticus DSM 53668.</title>
        <authorList>
            <person name="Sharma G."/>
            <person name="Subramanian S."/>
        </authorList>
    </citation>
    <scope>NUCLEOTIDE SEQUENCE [LARGE SCALE GENOMIC DNA]</scope>
    <source>
        <strain evidence="10 11">DSM 53668</strain>
    </source>
</reference>
<evidence type="ECO:0000256" key="3">
    <source>
        <dbReference type="ARBA" id="ARBA00022737"/>
    </source>
</evidence>
<evidence type="ECO:0000256" key="4">
    <source>
        <dbReference type="ARBA" id="ARBA00022741"/>
    </source>
</evidence>
<keyword evidence="2" id="KW-0808">Transferase</keyword>
<dbReference type="OrthoDB" id="9765809at2"/>
<dbReference type="PROSITE" id="PS50294">
    <property type="entry name" value="WD_REPEATS_REGION"/>
    <property type="match status" value="2"/>
</dbReference>
<keyword evidence="3" id="KW-0677">Repeat</keyword>
<dbReference type="InterPro" id="IPR000719">
    <property type="entry name" value="Prot_kinase_dom"/>
</dbReference>
<accession>A0A0F6VZT4</accession>
<dbReference type="InterPro" id="IPR017441">
    <property type="entry name" value="Protein_kinase_ATP_BS"/>
</dbReference>
<keyword evidence="4 8" id="KW-0547">Nucleotide-binding</keyword>
<protein>
    <submittedName>
        <fullName evidence="10">High-affnity carbon uptake protein Hat/HatR</fullName>
    </submittedName>
</protein>
<organism evidence="10 11">
    <name type="scientific">Sandaracinus amylolyticus</name>
    <dbReference type="NCBI Taxonomy" id="927083"/>
    <lineage>
        <taxon>Bacteria</taxon>
        <taxon>Pseudomonadati</taxon>
        <taxon>Myxococcota</taxon>
        <taxon>Polyangia</taxon>
        <taxon>Polyangiales</taxon>
        <taxon>Sandaracinaceae</taxon>
        <taxon>Sandaracinus</taxon>
    </lineage>
</organism>
<sequence>MSDRDPALAETVAPDVGLAPTITPAEAGLAGAASGAPLLVEHPGRYRRESEIGRGGMGRVVLVSDAHLGREVAMKELLAHGHGEGAAHSVGAVARFLREARVTGQLEHPGIVPVHELGRRADGTLYYTMKRIRGRSLASVLKDASGRDERLKLISSFRDVCQAIAYAHSRGVVHRDLKPDNVMVGEFGETLVVDWGLAKVRGEGDPRASEIERRVQLMRVQGDADAARTIDGHAIGTPAYMAPEQARGDVAAIDERTDVWGLGAILFEILTGRPPYTGSSALDVLSRVLEERVPRVRELEPDAPPELAAIADRALMKDPSSRYPGAAELAAEIAAYQDGGTVRAYEYSALELVRRFVKRHRAATIATITIALSIVAASMLVYQSYLSEQHARRAAEARRDEAITEREHAVESALAAEVALAEALLERAERALADGDPAGAAIYAAGALARDPTAHGREREDVRARERVVRAFTLYLEADASRQYAFERRVPGAHARGVLSTGGRTIAVPTESGLRLVDVASGSEQRLDLRAERVRALDEHGIAVIAGSAPGIYDLERGARLVETPTPNGASIVGGRIAVSCSEGEVLLFDVEGARMLERFSTARRTHAHAIWSPLGDRLAITSTDVMDVELWPWPRQGEPLRIPVPAPPYHAAFSPRGDRLAIQVTDAALVVATLSPALQVAQIPMRGWATSITWDAAGLVATVEDGDRIALRDPESGAAVDTLHVPASSGGRIDAGGARLVYLPSTTSSTEGATVFRRVPSVGRDLVRLPNASRDLVVDAPRRRIVSATLRAVYAIDVARSRLGATTMIGAVPGDVGLVSRIAVAPDGAVGLVTSRGAVLLFEPDASEARVVIAPHASRTQVVLGIAFDATGDQLLAGTPEGGAIRRWIRSRDAEGTPLEGGHDEPVVALALSPDGETLASGSLDDTVRLWDVRSGRAGRVLEGHEDLAASIDFSPDGARIATADGQGWVRVFRVASGERESSFRAHDRWVNRVSWASDGRHLVTAADDRTVRVSRDERVLRIVRTSATPISAELEPSGAHLVFHDGRDVIRLEARLEVEPDDPARLLDEAERRAGVRLDGLALVARD</sequence>
<evidence type="ECO:0000259" key="9">
    <source>
        <dbReference type="PROSITE" id="PS50011"/>
    </source>
</evidence>
<proteinExistence type="predicted"/>
<dbReference type="InterPro" id="IPR008271">
    <property type="entry name" value="Ser/Thr_kinase_AS"/>
</dbReference>
<evidence type="ECO:0000313" key="11">
    <source>
        <dbReference type="Proteomes" id="UP000034883"/>
    </source>
</evidence>
<keyword evidence="11" id="KW-1185">Reference proteome</keyword>
<dbReference type="CDD" id="cd14014">
    <property type="entry name" value="STKc_PknB_like"/>
    <property type="match status" value="1"/>
</dbReference>
<dbReference type="InterPro" id="IPR015943">
    <property type="entry name" value="WD40/YVTN_repeat-like_dom_sf"/>
</dbReference>
<dbReference type="KEGG" id="samy:DB32_000972"/>
<evidence type="ECO:0000256" key="1">
    <source>
        <dbReference type="ARBA" id="ARBA00022574"/>
    </source>
</evidence>
<feature type="binding site" evidence="8">
    <location>
        <position position="75"/>
    </location>
    <ligand>
        <name>ATP</name>
        <dbReference type="ChEBI" id="CHEBI:30616"/>
    </ligand>
</feature>
<dbReference type="EMBL" id="CP011125">
    <property type="protein sequence ID" value="AKF03823.1"/>
    <property type="molecule type" value="Genomic_DNA"/>
</dbReference>
<dbReference type="Gene3D" id="1.10.510.10">
    <property type="entry name" value="Transferase(Phosphotransferase) domain 1"/>
    <property type="match status" value="1"/>
</dbReference>
<dbReference type="STRING" id="927083.DB32_000972"/>
<dbReference type="SMART" id="SM00320">
    <property type="entry name" value="WD40"/>
    <property type="match status" value="3"/>
</dbReference>
<dbReference type="Pfam" id="PF00069">
    <property type="entry name" value="Pkinase"/>
    <property type="match status" value="1"/>
</dbReference>
<dbReference type="PROSITE" id="PS00107">
    <property type="entry name" value="PROTEIN_KINASE_ATP"/>
    <property type="match status" value="1"/>
</dbReference>
<dbReference type="InterPro" id="IPR011047">
    <property type="entry name" value="Quinoprotein_ADH-like_sf"/>
</dbReference>
<evidence type="ECO:0000256" key="7">
    <source>
        <dbReference type="PROSITE-ProRule" id="PRU00221"/>
    </source>
</evidence>
<dbReference type="RefSeq" id="WP_053231241.1">
    <property type="nucleotide sequence ID" value="NZ_CP011125.1"/>
</dbReference>
<keyword evidence="5" id="KW-0418">Kinase</keyword>
<evidence type="ECO:0000256" key="2">
    <source>
        <dbReference type="ARBA" id="ARBA00022679"/>
    </source>
</evidence>
<dbReference type="AlphaFoldDB" id="A0A0F6VZT4"/>
<dbReference type="PROSITE" id="PS00108">
    <property type="entry name" value="PROTEIN_KINASE_ST"/>
    <property type="match status" value="1"/>
</dbReference>
<dbReference type="Proteomes" id="UP000034883">
    <property type="component" value="Chromosome"/>
</dbReference>
<feature type="repeat" description="WD" evidence="7">
    <location>
        <begin position="985"/>
        <end position="1015"/>
    </location>
</feature>
<feature type="repeat" description="WD" evidence="7">
    <location>
        <begin position="943"/>
        <end position="984"/>
    </location>
</feature>
<gene>
    <name evidence="10" type="ORF">DB32_000972</name>
</gene>
<keyword evidence="1 7" id="KW-0853">WD repeat</keyword>
<dbReference type="Gene3D" id="2.130.10.10">
    <property type="entry name" value="YVTN repeat-like/Quinoprotein amine dehydrogenase"/>
    <property type="match status" value="2"/>
</dbReference>
<dbReference type="GO" id="GO:0004674">
    <property type="term" value="F:protein serine/threonine kinase activity"/>
    <property type="evidence" value="ECO:0007669"/>
    <property type="project" value="TreeGrafter"/>
</dbReference>
<dbReference type="Gene3D" id="3.30.200.20">
    <property type="entry name" value="Phosphorylase Kinase, domain 1"/>
    <property type="match status" value="1"/>
</dbReference>
<keyword evidence="6 8" id="KW-0067">ATP-binding</keyword>
<dbReference type="PROSITE" id="PS00678">
    <property type="entry name" value="WD_REPEATS_1"/>
    <property type="match status" value="1"/>
</dbReference>
<dbReference type="SMART" id="SM00220">
    <property type="entry name" value="S_TKc"/>
    <property type="match status" value="1"/>
</dbReference>
<evidence type="ECO:0000256" key="8">
    <source>
        <dbReference type="PROSITE-ProRule" id="PRU10141"/>
    </source>
</evidence>
<dbReference type="PANTHER" id="PTHR43289">
    <property type="entry name" value="MITOGEN-ACTIVATED PROTEIN KINASE KINASE KINASE 20-RELATED"/>
    <property type="match status" value="1"/>
</dbReference>
<evidence type="ECO:0000313" key="10">
    <source>
        <dbReference type="EMBL" id="AKF03823.1"/>
    </source>
</evidence>
<dbReference type="InterPro" id="IPR019775">
    <property type="entry name" value="WD40_repeat_CS"/>
</dbReference>
<evidence type="ECO:0000256" key="6">
    <source>
        <dbReference type="ARBA" id="ARBA00022840"/>
    </source>
</evidence>
<dbReference type="PROSITE" id="PS50082">
    <property type="entry name" value="WD_REPEATS_2"/>
    <property type="match status" value="3"/>
</dbReference>
<evidence type="ECO:0000256" key="5">
    <source>
        <dbReference type="ARBA" id="ARBA00022777"/>
    </source>
</evidence>
<name>A0A0F6VZT4_9BACT</name>